<protein>
    <recommendedName>
        <fullName evidence="5">HlyD family secretion protein</fullName>
    </recommendedName>
</protein>
<dbReference type="GO" id="GO:0030313">
    <property type="term" value="C:cell envelope"/>
    <property type="evidence" value="ECO:0007669"/>
    <property type="project" value="UniProtKB-SubCell"/>
</dbReference>
<keyword evidence="4" id="KW-1185">Reference proteome</keyword>
<reference evidence="3" key="2">
    <citation type="submission" date="2020-09" db="EMBL/GenBank/DDBJ databases">
        <authorList>
            <person name="Sun Q."/>
            <person name="Ohkuma M."/>
        </authorList>
    </citation>
    <scope>NUCLEOTIDE SEQUENCE</scope>
    <source>
        <strain evidence="3">JCM 30078</strain>
    </source>
</reference>
<dbReference type="AlphaFoldDB" id="A0A917V1P0"/>
<organism evidence="3 4">
    <name type="scientific">Pseudomonas matsuisoli</name>
    <dbReference type="NCBI Taxonomy" id="1515666"/>
    <lineage>
        <taxon>Bacteria</taxon>
        <taxon>Pseudomonadati</taxon>
        <taxon>Pseudomonadota</taxon>
        <taxon>Gammaproteobacteria</taxon>
        <taxon>Pseudomonadales</taxon>
        <taxon>Pseudomonadaceae</taxon>
        <taxon>Pseudomonas</taxon>
    </lineage>
</organism>
<dbReference type="PANTHER" id="PTHR32347:SF23">
    <property type="entry name" value="BLL5650 PROTEIN"/>
    <property type="match status" value="1"/>
</dbReference>
<accession>A0A917V1P0</accession>
<evidence type="ECO:0000313" key="4">
    <source>
        <dbReference type="Proteomes" id="UP000635983"/>
    </source>
</evidence>
<dbReference type="SUPFAM" id="SSF111369">
    <property type="entry name" value="HlyD-like secretion proteins"/>
    <property type="match status" value="1"/>
</dbReference>
<dbReference type="Proteomes" id="UP000635983">
    <property type="component" value="Unassembled WGS sequence"/>
</dbReference>
<name>A0A917V1P0_9PSED</name>
<proteinExistence type="predicted"/>
<dbReference type="EMBL" id="BMPO01000011">
    <property type="protein sequence ID" value="GGK09101.1"/>
    <property type="molecule type" value="Genomic_DNA"/>
</dbReference>
<evidence type="ECO:0000313" key="3">
    <source>
        <dbReference type="EMBL" id="GGK09101.1"/>
    </source>
</evidence>
<sequence length="459" mass="50126">MAVNVQIPRPAPSETDKAHAAALQLLTLEAEIRQQKSQQDVLFHLVNAMQDLLPYGQALAWRRPHRKGGWQLKVVSGLPVADRHTPLARDLTATLQREEAAGHLSALYAFELSAPAEDRVRVTPIAEFPLRHALWLPLAGRENTTEAGALFLRETPFTPRDQALMQRLGDTYAHAWRAFAPRRALLDSLPFTRRTLGITAAALVGIGLIPVRLSVMAPVEVVADKPFVLTAPINGVIKQMLISPNAPVQANQPLVQFEDIQPRNEMIMAQQQLAVAEAKDSRTSAAAFNDRDAAHEMAIAAAEHNLARVGYNYSLEVLQRTTVRTPVDGIAVYSDRRDWEGRAVQVGEEILQVADATRIRYRLDLSTGNAIELAEGNPVSIYLESAPLGGLSADLASVSYTPHTLPGGQTSYALIAQPNDGATPRIGSRGTARVYGNYAPLAFQLLRRPIAAVRQYIGV</sequence>
<gene>
    <name evidence="3" type="ORF">GCM10009304_39060</name>
</gene>
<comment type="caution">
    <text evidence="3">The sequence shown here is derived from an EMBL/GenBank/DDBJ whole genome shotgun (WGS) entry which is preliminary data.</text>
</comment>
<dbReference type="RefSeq" id="WP_188985792.1">
    <property type="nucleotide sequence ID" value="NZ_BMPO01000011.1"/>
</dbReference>
<comment type="subcellular location">
    <subcellularLocation>
        <location evidence="1">Cell envelope</location>
    </subcellularLocation>
</comment>
<evidence type="ECO:0008006" key="5">
    <source>
        <dbReference type="Google" id="ProtNLM"/>
    </source>
</evidence>
<evidence type="ECO:0000256" key="1">
    <source>
        <dbReference type="ARBA" id="ARBA00004196"/>
    </source>
</evidence>
<keyword evidence="2" id="KW-0175">Coiled coil</keyword>
<evidence type="ECO:0000256" key="2">
    <source>
        <dbReference type="ARBA" id="ARBA00023054"/>
    </source>
</evidence>
<reference evidence="3" key="1">
    <citation type="journal article" date="2014" name="Int. J. Syst. Evol. Microbiol.">
        <title>Complete genome sequence of Corynebacterium casei LMG S-19264T (=DSM 44701T), isolated from a smear-ripened cheese.</title>
        <authorList>
            <consortium name="US DOE Joint Genome Institute (JGI-PGF)"/>
            <person name="Walter F."/>
            <person name="Albersmeier A."/>
            <person name="Kalinowski J."/>
            <person name="Ruckert C."/>
        </authorList>
    </citation>
    <scope>NUCLEOTIDE SEQUENCE</scope>
    <source>
        <strain evidence="3">JCM 30078</strain>
    </source>
</reference>
<dbReference type="PANTHER" id="PTHR32347">
    <property type="entry name" value="EFFLUX SYSTEM COMPONENT YKNX-RELATED"/>
    <property type="match status" value="1"/>
</dbReference>
<dbReference type="InterPro" id="IPR050465">
    <property type="entry name" value="UPF0194_transport"/>
</dbReference>